<organism evidence="8 9">
    <name type="scientific">Candidatus Egerieisoma faecipullorum</name>
    <dbReference type="NCBI Taxonomy" id="2840963"/>
    <lineage>
        <taxon>Bacteria</taxon>
        <taxon>Bacillati</taxon>
        <taxon>Bacillota</taxon>
        <taxon>Clostridia</taxon>
        <taxon>Eubacteriales</taxon>
        <taxon>Clostridiaceae</taxon>
        <taxon>Clostridiaceae incertae sedis</taxon>
        <taxon>Candidatus Egerieisoma</taxon>
    </lineage>
</organism>
<comment type="similarity">
    <text evidence="1">Belongs to the FtsK/SpoIIIE/SftA family.</text>
</comment>
<evidence type="ECO:0000256" key="3">
    <source>
        <dbReference type="ARBA" id="ARBA00022840"/>
    </source>
</evidence>
<dbReference type="GO" id="GO:0016020">
    <property type="term" value="C:membrane"/>
    <property type="evidence" value="ECO:0007669"/>
    <property type="project" value="UniProtKB-SubCell"/>
</dbReference>
<evidence type="ECO:0000313" key="8">
    <source>
        <dbReference type="EMBL" id="HIU28994.1"/>
    </source>
</evidence>
<dbReference type="Pfam" id="PF09397">
    <property type="entry name" value="FtsK_gamma"/>
    <property type="match status" value="1"/>
</dbReference>
<dbReference type="InterPro" id="IPR018541">
    <property type="entry name" value="Ftsk_gamma"/>
</dbReference>
<reference evidence="8" key="2">
    <citation type="journal article" date="2021" name="PeerJ">
        <title>Extensive microbial diversity within the chicken gut microbiome revealed by metagenomics and culture.</title>
        <authorList>
            <person name="Gilroy R."/>
            <person name="Ravi A."/>
            <person name="Getino M."/>
            <person name="Pursley I."/>
            <person name="Horton D.L."/>
            <person name="Alikhan N.F."/>
            <person name="Baker D."/>
            <person name="Gharbi K."/>
            <person name="Hall N."/>
            <person name="Watson M."/>
            <person name="Adriaenssens E.M."/>
            <person name="Foster-Nyarko E."/>
            <person name="Jarju S."/>
            <person name="Secka A."/>
            <person name="Antonio M."/>
            <person name="Oren A."/>
            <person name="Chaudhuri R.R."/>
            <person name="La Ragione R."/>
            <person name="Hildebrand F."/>
            <person name="Pallen M.J."/>
        </authorList>
    </citation>
    <scope>NUCLEOTIDE SEQUENCE</scope>
    <source>
        <strain evidence="8">CHK195-4489</strain>
    </source>
</reference>
<feature type="binding site" evidence="5">
    <location>
        <begin position="253"/>
        <end position="260"/>
    </location>
    <ligand>
        <name>ATP</name>
        <dbReference type="ChEBI" id="CHEBI:30616"/>
    </ligand>
</feature>
<feature type="compositionally biased region" description="Acidic residues" evidence="6">
    <location>
        <begin position="509"/>
        <end position="520"/>
    </location>
</feature>
<dbReference type="SMART" id="SM00843">
    <property type="entry name" value="Ftsk_gamma"/>
    <property type="match status" value="1"/>
</dbReference>
<dbReference type="InterPro" id="IPR050206">
    <property type="entry name" value="FtsK/SpoIIIE/SftA"/>
</dbReference>
<proteinExistence type="inferred from homology"/>
<feature type="region of interest" description="Disordered" evidence="6">
    <location>
        <begin position="493"/>
        <end position="520"/>
    </location>
</feature>
<evidence type="ECO:0000259" key="7">
    <source>
        <dbReference type="PROSITE" id="PS50901"/>
    </source>
</evidence>
<keyword evidence="2 5" id="KW-0547">Nucleotide-binding</keyword>
<name>A0A9D1I6L3_9CLOT</name>
<protein>
    <submittedName>
        <fullName evidence="8">DNA translocase FtsK</fullName>
    </submittedName>
</protein>
<evidence type="ECO:0000256" key="4">
    <source>
        <dbReference type="ARBA" id="ARBA00023125"/>
    </source>
</evidence>
<dbReference type="AlphaFoldDB" id="A0A9D1I6L3"/>
<dbReference type="Gene3D" id="1.10.10.10">
    <property type="entry name" value="Winged helix-like DNA-binding domain superfamily/Winged helix DNA-binding domain"/>
    <property type="match status" value="1"/>
</dbReference>
<evidence type="ECO:0000256" key="2">
    <source>
        <dbReference type="ARBA" id="ARBA00022741"/>
    </source>
</evidence>
<feature type="compositionally biased region" description="Basic residues" evidence="6">
    <location>
        <begin position="1"/>
        <end position="18"/>
    </location>
</feature>
<dbReference type="InterPro" id="IPR003593">
    <property type="entry name" value="AAA+_ATPase"/>
</dbReference>
<dbReference type="Pfam" id="PF17854">
    <property type="entry name" value="FtsK_alpha"/>
    <property type="match status" value="1"/>
</dbReference>
<sequence>MFRSKRKRSRRKRRRNVRRGGNERKRTIKFRRIWKKLTGCSIGTAATQMTRKSRIKPAYGTGSKKKDDQEIAGGPAEPETISREATPAPSVRRAKRYVKPPIDLLRSAAESEQATKERYDYEQNGRAKKLIDTLASFGVGAKVSAVLRGPAVTRYEVQPNPGVKVSKIVSLSDDIALNLAATGVRIEAPIPGKEAVGIEVPNKEVEIVYLRDVIGSKEYRDSASKLTFAIGKDIAGKNIVADIAKMPHLLIAGATGSGKSVCINTIIASILYKSGPEDVRMIMIDPKIVELGIYNGIPHLLVPVVTDPRKAAGALSWAVAEMEKRYAAFSQHNVRDLKSYNLTAERGGIARMPQIVIIIDELADLMMVASKEIEESVIRLAQKARAAGIHLIIATQRPSVDVITGLIKANIPSRIAFAVTSQVDSRTILDGGGAEKLLGRGDMLFHPIGMSKPMRVQGAFVSDGEIESLVEYIKNTYGSVEYSREIETSIENEANKKKNGSSGGASGSAEEDEDYTDDGDSDEALIREAADLAFEYNQISTSFLQRKLRLGYSRASRIVDSLEERGLISAADGSKPRKVILSREAWESSLNT</sequence>
<evidence type="ECO:0000313" key="9">
    <source>
        <dbReference type="Proteomes" id="UP000824089"/>
    </source>
</evidence>
<dbReference type="InterPro" id="IPR041027">
    <property type="entry name" value="FtsK_alpha"/>
</dbReference>
<feature type="domain" description="FtsK" evidence="7">
    <location>
        <begin position="236"/>
        <end position="426"/>
    </location>
</feature>
<feature type="region of interest" description="Disordered" evidence="6">
    <location>
        <begin position="1"/>
        <end position="27"/>
    </location>
</feature>
<keyword evidence="4" id="KW-0238">DNA-binding</keyword>
<dbReference type="InterPro" id="IPR002543">
    <property type="entry name" value="FtsK_dom"/>
</dbReference>
<evidence type="ECO:0000256" key="1">
    <source>
        <dbReference type="ARBA" id="ARBA00006474"/>
    </source>
</evidence>
<dbReference type="PANTHER" id="PTHR22683:SF41">
    <property type="entry name" value="DNA TRANSLOCASE FTSK"/>
    <property type="match status" value="1"/>
</dbReference>
<dbReference type="InterPro" id="IPR027417">
    <property type="entry name" value="P-loop_NTPase"/>
</dbReference>
<gene>
    <name evidence="8" type="ORF">IAD50_01720</name>
</gene>
<dbReference type="Proteomes" id="UP000824089">
    <property type="component" value="Unassembled WGS sequence"/>
</dbReference>
<dbReference type="Pfam" id="PF01580">
    <property type="entry name" value="FtsK_SpoIIIE"/>
    <property type="match status" value="1"/>
</dbReference>
<dbReference type="SMART" id="SM00382">
    <property type="entry name" value="AAA"/>
    <property type="match status" value="1"/>
</dbReference>
<dbReference type="PANTHER" id="PTHR22683">
    <property type="entry name" value="SPORULATION PROTEIN RELATED"/>
    <property type="match status" value="1"/>
</dbReference>
<keyword evidence="3 5" id="KW-0067">ATP-binding</keyword>
<dbReference type="CDD" id="cd01127">
    <property type="entry name" value="TrwB_TraG_TraD_VirD4"/>
    <property type="match status" value="1"/>
</dbReference>
<dbReference type="EMBL" id="DVMM01000033">
    <property type="protein sequence ID" value="HIU28994.1"/>
    <property type="molecule type" value="Genomic_DNA"/>
</dbReference>
<evidence type="ECO:0000256" key="6">
    <source>
        <dbReference type="SAM" id="MobiDB-lite"/>
    </source>
</evidence>
<comment type="caution">
    <text evidence="8">The sequence shown here is derived from an EMBL/GenBank/DDBJ whole genome shotgun (WGS) entry which is preliminary data.</text>
</comment>
<dbReference type="GO" id="GO:0005524">
    <property type="term" value="F:ATP binding"/>
    <property type="evidence" value="ECO:0007669"/>
    <property type="project" value="UniProtKB-UniRule"/>
</dbReference>
<dbReference type="SUPFAM" id="SSF52540">
    <property type="entry name" value="P-loop containing nucleoside triphosphate hydrolases"/>
    <property type="match status" value="1"/>
</dbReference>
<dbReference type="InterPro" id="IPR036388">
    <property type="entry name" value="WH-like_DNA-bd_sf"/>
</dbReference>
<dbReference type="Gene3D" id="3.40.50.300">
    <property type="entry name" value="P-loop containing nucleotide triphosphate hydrolases"/>
    <property type="match status" value="1"/>
</dbReference>
<dbReference type="SUPFAM" id="SSF46785">
    <property type="entry name" value="Winged helix' DNA-binding domain"/>
    <property type="match status" value="1"/>
</dbReference>
<evidence type="ECO:0000256" key="5">
    <source>
        <dbReference type="PROSITE-ProRule" id="PRU00289"/>
    </source>
</evidence>
<dbReference type="GO" id="GO:0003677">
    <property type="term" value="F:DNA binding"/>
    <property type="evidence" value="ECO:0007669"/>
    <property type="project" value="UniProtKB-KW"/>
</dbReference>
<dbReference type="Gene3D" id="3.30.980.40">
    <property type="match status" value="1"/>
</dbReference>
<dbReference type="InterPro" id="IPR036390">
    <property type="entry name" value="WH_DNA-bd_sf"/>
</dbReference>
<reference evidence="8" key="1">
    <citation type="submission" date="2020-10" db="EMBL/GenBank/DDBJ databases">
        <authorList>
            <person name="Gilroy R."/>
        </authorList>
    </citation>
    <scope>NUCLEOTIDE SEQUENCE</scope>
    <source>
        <strain evidence="8">CHK195-4489</strain>
    </source>
</reference>
<accession>A0A9D1I6L3</accession>
<dbReference type="PROSITE" id="PS50901">
    <property type="entry name" value="FTSK"/>
    <property type="match status" value="1"/>
</dbReference>
<feature type="region of interest" description="Disordered" evidence="6">
    <location>
        <begin position="48"/>
        <end position="97"/>
    </location>
</feature>